<evidence type="ECO:0000256" key="2">
    <source>
        <dbReference type="SAM" id="Coils"/>
    </source>
</evidence>
<evidence type="ECO:0000256" key="3">
    <source>
        <dbReference type="SAM" id="MobiDB-lite"/>
    </source>
</evidence>
<evidence type="ECO:0000313" key="5">
    <source>
        <dbReference type="Proteomes" id="UP000193380"/>
    </source>
</evidence>
<dbReference type="PaxDb" id="8022-A0A060XQM5"/>
<dbReference type="PANTHER" id="PTHR15398">
    <property type="entry name" value="BROMODOMAIN-CONTAINING PROTEIN 8"/>
    <property type="match status" value="1"/>
</dbReference>
<dbReference type="STRING" id="8022.A0A060XQM5"/>
<dbReference type="EMBL" id="FR905835">
    <property type="protein sequence ID" value="CDQ81786.1"/>
    <property type="molecule type" value="Genomic_DNA"/>
</dbReference>
<feature type="coiled-coil region" evidence="2">
    <location>
        <begin position="86"/>
        <end position="120"/>
    </location>
</feature>
<keyword evidence="2" id="KW-0175">Coiled coil</keyword>
<proteinExistence type="predicted"/>
<dbReference type="SUPFAM" id="SSF47370">
    <property type="entry name" value="Bromodomain"/>
    <property type="match status" value="1"/>
</dbReference>
<organism evidence="4 5">
    <name type="scientific">Oncorhynchus mykiss</name>
    <name type="common">Rainbow trout</name>
    <name type="synonym">Salmo gairdneri</name>
    <dbReference type="NCBI Taxonomy" id="8022"/>
    <lineage>
        <taxon>Eukaryota</taxon>
        <taxon>Metazoa</taxon>
        <taxon>Chordata</taxon>
        <taxon>Craniata</taxon>
        <taxon>Vertebrata</taxon>
        <taxon>Euteleostomi</taxon>
        <taxon>Actinopterygii</taxon>
        <taxon>Neopterygii</taxon>
        <taxon>Teleostei</taxon>
        <taxon>Protacanthopterygii</taxon>
        <taxon>Salmoniformes</taxon>
        <taxon>Salmonidae</taxon>
        <taxon>Salmoninae</taxon>
        <taxon>Oncorhynchus</taxon>
    </lineage>
</organism>
<gene>
    <name evidence="4" type="ORF">GSONMT00002447001</name>
</gene>
<keyword evidence="1" id="KW-0103">Bromodomain</keyword>
<name>A0A060XQM5_ONCMY</name>
<dbReference type="InterPro" id="IPR036427">
    <property type="entry name" value="Bromodomain-like_sf"/>
</dbReference>
<sequence length="820" mass="89272">MGPTEPWSVREKLCLATSVMKSGDQNWVSVSRAIKPFAEPGRPPDWFSQKHCASQYSELLKTTETPKRKRGEKGEVVETVEDVIVRRLTAERIEELKRLIRDTQEKHRKLKKEAELIQAGHLDSKLEELWGEIVQYETFCYYFCISLPVSIFSPRRPTPLPARQAVKNTPKRVPSATVRSPPGCGSPSLEFCQGDIPQSTPEDPSTSTPEAAGFMPLTEACGMVGAESGLGTLLDDSPQKKLLGQKATSPPSPLLSELLKKGSFIPTSPRLVGDGDLPGNMTIAHDLQLTGSILPGCLATGAPTLSRLLKAGPQFSAPLGSLASSTDSSSALLTAAAPPHYGLSRLTTHRSLPFPPPFPLLPLLLYRSPSFFSRRHFPSSIFSVSFQLTATLLYMASHSISSDMNVKPVTMIMSSIYALSGPPWKPGPFKPPESNPATPTQAPQASSYSSPLHGSLEVKRESLEIRGGASACDSQNSCTSGYTHPLGISGLPPSCSSMMLEHSQPIGARLQHGVMGGADGEGSPVSPHATIKCESEEWTQQGADTPHADAKINLLCSSHDCLFLSLFSLFPSDSEVPQRLKRARMGGGEEAYLSKAEGETELEPPASECEDSYSLHTASSLQLHTTADSIPSSPASSHSMCIEDQDARQTQKIWRKAIMLVWRAAANHRYANVFLQPVTDDIAPGYHSIVHSGADSICIIVFFGSALILHVDCGFYQCNCLHHFQSPFMFKHTPTHSKEAHMQRSSLCVSQRLGGWNQKSQIWTRQTKGQIFTVLMSIARVSWPKQDSVLMASPAFLLSLFDGGTRGRRCAIEADLKMKK</sequence>
<reference evidence="4" key="2">
    <citation type="submission" date="2014-03" db="EMBL/GenBank/DDBJ databases">
        <authorList>
            <person name="Genoscope - CEA"/>
        </authorList>
    </citation>
    <scope>NUCLEOTIDE SEQUENCE</scope>
</reference>
<accession>A0A060XQM5</accession>
<feature type="region of interest" description="Disordered" evidence="3">
    <location>
        <begin position="586"/>
        <end position="608"/>
    </location>
</feature>
<dbReference type="Proteomes" id="UP000193380">
    <property type="component" value="Unassembled WGS sequence"/>
</dbReference>
<dbReference type="AlphaFoldDB" id="A0A060XQM5"/>
<reference evidence="4" key="1">
    <citation type="journal article" date="2014" name="Nat. Commun.">
        <title>The rainbow trout genome provides novel insights into evolution after whole-genome duplication in vertebrates.</title>
        <authorList>
            <person name="Berthelot C."/>
            <person name="Brunet F."/>
            <person name="Chalopin D."/>
            <person name="Juanchich A."/>
            <person name="Bernard M."/>
            <person name="Noel B."/>
            <person name="Bento P."/>
            <person name="Da Silva C."/>
            <person name="Labadie K."/>
            <person name="Alberti A."/>
            <person name="Aury J.M."/>
            <person name="Louis A."/>
            <person name="Dehais P."/>
            <person name="Bardou P."/>
            <person name="Montfort J."/>
            <person name="Klopp C."/>
            <person name="Cabau C."/>
            <person name="Gaspin C."/>
            <person name="Thorgaard G.H."/>
            <person name="Boussaha M."/>
            <person name="Quillet E."/>
            <person name="Guyomard R."/>
            <person name="Galiana D."/>
            <person name="Bobe J."/>
            <person name="Volff J.N."/>
            <person name="Genet C."/>
            <person name="Wincker P."/>
            <person name="Jaillon O."/>
            <person name="Roest Crollius H."/>
            <person name="Guiguen Y."/>
        </authorList>
    </citation>
    <scope>NUCLEOTIDE SEQUENCE [LARGE SCALE GENOMIC DNA]</scope>
</reference>
<dbReference type="GO" id="GO:0035267">
    <property type="term" value="C:NuA4 histone acetyltransferase complex"/>
    <property type="evidence" value="ECO:0007669"/>
    <property type="project" value="TreeGrafter"/>
</dbReference>
<evidence type="ECO:0000313" key="4">
    <source>
        <dbReference type="EMBL" id="CDQ81786.1"/>
    </source>
</evidence>
<evidence type="ECO:0000256" key="1">
    <source>
        <dbReference type="ARBA" id="ARBA00023117"/>
    </source>
</evidence>
<evidence type="ECO:0008006" key="6">
    <source>
        <dbReference type="Google" id="ProtNLM"/>
    </source>
</evidence>
<protein>
    <recommendedName>
        <fullName evidence="6">Bromodomain containing 8</fullName>
    </recommendedName>
</protein>
<dbReference type="PANTHER" id="PTHR15398:SF4">
    <property type="entry name" value="BROMODOMAIN-CONTAINING PROTEIN 8 ISOFORM X1"/>
    <property type="match status" value="1"/>
</dbReference>
<feature type="compositionally biased region" description="Polar residues" evidence="3">
    <location>
        <begin position="435"/>
        <end position="452"/>
    </location>
</feature>
<feature type="region of interest" description="Disordered" evidence="3">
    <location>
        <begin position="427"/>
        <end position="453"/>
    </location>
</feature>